<dbReference type="PANTHER" id="PTHR34709:SF76">
    <property type="entry name" value="F-BOX DOMAIN-CONTAINING PROTEIN"/>
    <property type="match status" value="1"/>
</dbReference>
<dbReference type="InterPro" id="IPR032675">
    <property type="entry name" value="LRR_dom_sf"/>
</dbReference>
<dbReference type="SUPFAM" id="SSF81383">
    <property type="entry name" value="F-box domain"/>
    <property type="match status" value="1"/>
</dbReference>
<evidence type="ECO:0000313" key="4">
    <source>
        <dbReference type="Proteomes" id="UP000011116"/>
    </source>
</evidence>
<feature type="compositionally biased region" description="Polar residues" evidence="1">
    <location>
        <begin position="487"/>
        <end position="500"/>
    </location>
</feature>
<dbReference type="PANTHER" id="PTHR34709">
    <property type="entry name" value="OS10G0396666 PROTEIN"/>
    <property type="match status" value="1"/>
</dbReference>
<dbReference type="InterPro" id="IPR053781">
    <property type="entry name" value="F-box_AtFBL13-like"/>
</dbReference>
<dbReference type="Gene3D" id="1.20.1280.50">
    <property type="match status" value="1"/>
</dbReference>
<reference evidence="4" key="1">
    <citation type="journal article" date="2012" name="Nature">
        <title>A physical, genetic and functional sequence assembly of the barley genome.</title>
        <authorList>
            <consortium name="The International Barley Genome Sequencing Consortium"/>
            <person name="Mayer K.F."/>
            <person name="Waugh R."/>
            <person name="Brown J.W."/>
            <person name="Schulman A."/>
            <person name="Langridge P."/>
            <person name="Platzer M."/>
            <person name="Fincher G.B."/>
            <person name="Muehlbauer G.J."/>
            <person name="Sato K."/>
            <person name="Close T.J."/>
            <person name="Wise R.P."/>
            <person name="Stein N."/>
        </authorList>
    </citation>
    <scope>NUCLEOTIDE SEQUENCE [LARGE SCALE GENOMIC DNA]</scope>
    <source>
        <strain evidence="4">cv. Morex</strain>
    </source>
</reference>
<evidence type="ECO:0000259" key="2">
    <source>
        <dbReference type="PROSITE" id="PS50181"/>
    </source>
</evidence>
<dbReference type="Proteomes" id="UP000011116">
    <property type="component" value="Chromosome 3H"/>
</dbReference>
<accession>A0A8I6X1Q8</accession>
<reference evidence="3" key="2">
    <citation type="submission" date="2020-10" db="EMBL/GenBank/DDBJ databases">
        <authorList>
            <person name="Scholz U."/>
            <person name="Mascher M."/>
            <person name="Fiebig A."/>
        </authorList>
    </citation>
    <scope>NUCLEOTIDE SEQUENCE [LARGE SCALE GENOMIC DNA]</scope>
    <source>
        <strain evidence="3">cv. Morex</strain>
    </source>
</reference>
<dbReference type="CDD" id="cd22160">
    <property type="entry name" value="F-box_AtFBL13-like"/>
    <property type="match status" value="1"/>
</dbReference>
<dbReference type="InterPro" id="IPR036047">
    <property type="entry name" value="F-box-like_dom_sf"/>
</dbReference>
<evidence type="ECO:0000313" key="3">
    <source>
        <dbReference type="EnsemblPlants" id="HORVU.MOREX.r3.3HG0296530.1"/>
    </source>
</evidence>
<dbReference type="InterPro" id="IPR055312">
    <property type="entry name" value="FBL15-like"/>
</dbReference>
<feature type="region of interest" description="Disordered" evidence="1">
    <location>
        <begin position="487"/>
        <end position="516"/>
    </location>
</feature>
<dbReference type="SUPFAM" id="SSF52047">
    <property type="entry name" value="RNI-like"/>
    <property type="match status" value="1"/>
</dbReference>
<name>A0A8I6X1Q8_HORVV</name>
<dbReference type="EnsemblPlants" id="HORVU.MOREX.r3.3HG0296530.1">
    <property type="protein sequence ID" value="HORVU.MOREX.r3.3HG0296530.1"/>
    <property type="gene ID" value="HORVU.MOREX.r3.3HG0296530"/>
</dbReference>
<reference evidence="3" key="3">
    <citation type="submission" date="2022-01" db="UniProtKB">
        <authorList>
            <consortium name="EnsemblPlants"/>
        </authorList>
    </citation>
    <scope>IDENTIFICATION</scope>
    <source>
        <strain evidence="3">subsp. vulgare</strain>
    </source>
</reference>
<organism evidence="3 4">
    <name type="scientific">Hordeum vulgare subsp. vulgare</name>
    <name type="common">Domesticated barley</name>
    <dbReference type="NCBI Taxonomy" id="112509"/>
    <lineage>
        <taxon>Eukaryota</taxon>
        <taxon>Viridiplantae</taxon>
        <taxon>Streptophyta</taxon>
        <taxon>Embryophyta</taxon>
        <taxon>Tracheophyta</taxon>
        <taxon>Spermatophyta</taxon>
        <taxon>Magnoliopsida</taxon>
        <taxon>Liliopsida</taxon>
        <taxon>Poales</taxon>
        <taxon>Poaceae</taxon>
        <taxon>BOP clade</taxon>
        <taxon>Pooideae</taxon>
        <taxon>Triticodae</taxon>
        <taxon>Triticeae</taxon>
        <taxon>Hordeinae</taxon>
        <taxon>Hordeum</taxon>
    </lineage>
</organism>
<keyword evidence="4" id="KW-1185">Reference proteome</keyword>
<dbReference type="Gramene" id="HORVU.MOREX.r3.3HG0296530.1">
    <property type="protein sequence ID" value="HORVU.MOREX.r3.3HG0296530.1"/>
    <property type="gene ID" value="HORVU.MOREX.r3.3HG0296530"/>
</dbReference>
<proteinExistence type="predicted"/>
<dbReference type="InterPro" id="IPR001810">
    <property type="entry name" value="F-box_dom"/>
</dbReference>
<dbReference type="AlphaFoldDB" id="A0A8I6X1Q8"/>
<protein>
    <recommendedName>
        <fullName evidence="2">F-box domain-containing protein</fullName>
    </recommendedName>
</protein>
<sequence length="516" mass="57642">MGSKISTQCADPGVSHDEDRISTLPDHLLHNILSFIPTQDAVRTGVLSRRWQRVWIEVPTLAFSDDTRPTAGFAGSLEKVLAGSHDDQHQHVHVDVLEISVSHPLHIARANVWLQQAMERVHGSTSISFVFPPNDFWSASAGDRVVLDLPSGGRTTALSLDFSLYGIGTLRVPPVSAALVPSSLTELSLESLRLDGSRFSDLVSSCCPRLRKLFLRICGDMDYLRLSNDALEDLDLHFPCPPSGSPGGLRQLQVSSRNLRRLSIHEIFSPEVRCNEVHDGSKVASFRTPRLEHLFWTCSAYMHPSRIEFADSLATVRHLDLALVTHAWVGDTYRYHNKLAVWLLRHCTGVRCLNVSLWNFARDPMETVRVLDEASLAQYEDLMVSVPELSSVVELTVVTMMDHHAYGASIASLLSRCKYVERLTILVSDKRFEHDYACVDAAVCWCKCPANWREQKLRLDFLRQVDFRGFKETTGWMADLSRLLPSSETNGASEGSTTPLVVQMTEPESNGPGIRS</sequence>
<feature type="domain" description="F-box" evidence="2">
    <location>
        <begin position="18"/>
        <end position="54"/>
    </location>
</feature>
<dbReference type="Pfam" id="PF00646">
    <property type="entry name" value="F-box"/>
    <property type="match status" value="1"/>
</dbReference>
<evidence type="ECO:0000256" key="1">
    <source>
        <dbReference type="SAM" id="MobiDB-lite"/>
    </source>
</evidence>
<dbReference type="PROSITE" id="PS50181">
    <property type="entry name" value="FBOX"/>
    <property type="match status" value="1"/>
</dbReference>
<dbReference type="Gene3D" id="3.80.10.10">
    <property type="entry name" value="Ribonuclease Inhibitor"/>
    <property type="match status" value="1"/>
</dbReference>